<dbReference type="EMBL" id="UINC01195717">
    <property type="protein sequence ID" value="SVE12413.1"/>
    <property type="molecule type" value="Genomic_DNA"/>
</dbReference>
<proteinExistence type="predicted"/>
<gene>
    <name evidence="1" type="ORF">METZ01_LOCUS465267</name>
</gene>
<sequence>MSMKNIYIHQHSRLGDMILCNGLIRILSKKNNTSYLNIFCRSRHLKLIQFMYRDHKSIKLIPF</sequence>
<feature type="non-terminal residue" evidence="1">
    <location>
        <position position="63"/>
    </location>
</feature>
<dbReference type="AlphaFoldDB" id="A0A383AXX6"/>
<organism evidence="1">
    <name type="scientific">marine metagenome</name>
    <dbReference type="NCBI Taxonomy" id="408172"/>
    <lineage>
        <taxon>unclassified sequences</taxon>
        <taxon>metagenomes</taxon>
        <taxon>ecological metagenomes</taxon>
    </lineage>
</organism>
<accession>A0A383AXX6</accession>
<reference evidence="1" key="1">
    <citation type="submission" date="2018-05" db="EMBL/GenBank/DDBJ databases">
        <authorList>
            <person name="Lanie J.A."/>
            <person name="Ng W.-L."/>
            <person name="Kazmierczak K.M."/>
            <person name="Andrzejewski T.M."/>
            <person name="Davidsen T.M."/>
            <person name="Wayne K.J."/>
            <person name="Tettelin H."/>
            <person name="Glass J.I."/>
            <person name="Rusch D."/>
            <person name="Podicherti R."/>
            <person name="Tsui H.-C.T."/>
            <person name="Winkler M.E."/>
        </authorList>
    </citation>
    <scope>NUCLEOTIDE SEQUENCE</scope>
</reference>
<name>A0A383AXX6_9ZZZZ</name>
<protein>
    <submittedName>
        <fullName evidence="1">Uncharacterized protein</fullName>
    </submittedName>
</protein>
<evidence type="ECO:0000313" key="1">
    <source>
        <dbReference type="EMBL" id="SVE12413.1"/>
    </source>
</evidence>